<evidence type="ECO:0000256" key="6">
    <source>
        <dbReference type="ARBA" id="ARBA00023136"/>
    </source>
</evidence>
<dbReference type="OrthoDB" id="2414662at2759"/>
<feature type="transmembrane region" description="Helical" evidence="7">
    <location>
        <begin position="243"/>
        <end position="263"/>
    </location>
</feature>
<dbReference type="GO" id="GO:0022857">
    <property type="term" value="F:transmembrane transporter activity"/>
    <property type="evidence" value="ECO:0007669"/>
    <property type="project" value="InterPro"/>
</dbReference>
<dbReference type="GO" id="GO:0016020">
    <property type="term" value="C:membrane"/>
    <property type="evidence" value="ECO:0007669"/>
    <property type="project" value="UniProtKB-SubCell"/>
</dbReference>
<name>A0A835UV13_VANPL</name>
<dbReference type="Pfam" id="PF00083">
    <property type="entry name" value="Sugar_tr"/>
    <property type="match status" value="1"/>
</dbReference>
<feature type="domain" description="Major facilitator superfamily (MFS) profile" evidence="8">
    <location>
        <begin position="1"/>
        <end position="394"/>
    </location>
</feature>
<dbReference type="Proteomes" id="UP000636800">
    <property type="component" value="Chromosome 6"/>
</dbReference>
<dbReference type="InterPro" id="IPR036259">
    <property type="entry name" value="MFS_trans_sf"/>
</dbReference>
<evidence type="ECO:0000256" key="4">
    <source>
        <dbReference type="ARBA" id="ARBA00022692"/>
    </source>
</evidence>
<keyword evidence="6 7" id="KW-0472">Membrane</keyword>
<proteinExistence type="inferred from homology"/>
<keyword evidence="4 7" id="KW-0812">Transmembrane</keyword>
<dbReference type="Gene3D" id="1.20.1250.20">
    <property type="entry name" value="MFS general substrate transporter like domains"/>
    <property type="match status" value="2"/>
</dbReference>
<evidence type="ECO:0000313" key="9">
    <source>
        <dbReference type="EMBL" id="KAG0476844.1"/>
    </source>
</evidence>
<dbReference type="InterPro" id="IPR020846">
    <property type="entry name" value="MFS_dom"/>
</dbReference>
<keyword evidence="5 7" id="KW-1133">Transmembrane helix</keyword>
<comment type="subcellular location">
    <subcellularLocation>
        <location evidence="1">Membrane</location>
        <topology evidence="1">Multi-pass membrane protein</topology>
    </subcellularLocation>
</comment>
<gene>
    <name evidence="9" type="ORF">HPP92_013685</name>
</gene>
<evidence type="ECO:0000256" key="2">
    <source>
        <dbReference type="ARBA" id="ARBA00010992"/>
    </source>
</evidence>
<dbReference type="AlphaFoldDB" id="A0A835UV13"/>
<sequence length="409" mass="44156">MVIKTDLESGVQPRDQVATAAASVEPLLRRRDGGERLADANESLWLVLLSAAVAVCGSLEFGSCVGFSAPTQSGIRADIGLSLSQAMRIAAVFCIMGWLAVLFAQVPVFIAEIAPKNLRGCLTTLNQVENLVNIIHLCWSFSCLNCWYTCDMAPVGMVPCILLLVGLFLIPESPRWLAKVGRQKQFQTALQKLRGKDADIAGEAAEIQVGVGLMVFQQIGGINGIGFYASQIFVSAGFTSGNLGTILLGCIQVPITIVGAFLMDRSGRRALLMVSATGTFLGTFITATSFYFKGQGMLMQWTPVLALCGILVYVAAFSIGMGAVPWVIMSEIFPINVKGTGGSLVTLVNWFGSWLVSYTFNFLMDWSAAGTFFIFSAASIATVLFVFRLVPETKGRTLEEIHEFVNHDR</sequence>
<feature type="transmembrane region" description="Helical" evidence="7">
    <location>
        <begin position="44"/>
        <end position="68"/>
    </location>
</feature>
<feature type="transmembrane region" description="Helical" evidence="7">
    <location>
        <begin position="89"/>
        <end position="110"/>
    </location>
</feature>
<dbReference type="InterPro" id="IPR003663">
    <property type="entry name" value="Sugar/inositol_transpt"/>
</dbReference>
<protein>
    <recommendedName>
        <fullName evidence="8">Major facilitator superfamily (MFS) profile domain-containing protein</fullName>
    </recommendedName>
</protein>
<feature type="transmembrane region" description="Helical" evidence="7">
    <location>
        <begin position="270"/>
        <end position="292"/>
    </location>
</feature>
<feature type="transmembrane region" description="Helical" evidence="7">
    <location>
        <begin position="155"/>
        <end position="171"/>
    </location>
</feature>
<keyword evidence="3" id="KW-0762">Sugar transport</keyword>
<comment type="similarity">
    <text evidence="2">Belongs to the major facilitator superfamily. Sugar transporter (TC 2.A.1.1) family.</text>
</comment>
<evidence type="ECO:0000256" key="3">
    <source>
        <dbReference type="ARBA" id="ARBA00022597"/>
    </source>
</evidence>
<evidence type="ECO:0000256" key="5">
    <source>
        <dbReference type="ARBA" id="ARBA00022989"/>
    </source>
</evidence>
<feature type="transmembrane region" description="Helical" evidence="7">
    <location>
        <begin position="366"/>
        <end position="387"/>
    </location>
</feature>
<dbReference type="InterPro" id="IPR050549">
    <property type="entry name" value="MFS_Trehalose_Transporter"/>
</dbReference>
<keyword evidence="10" id="KW-1185">Reference proteome</keyword>
<accession>A0A835UV13</accession>
<dbReference type="PRINTS" id="PR00171">
    <property type="entry name" value="SUGRTRNSPORT"/>
</dbReference>
<feature type="transmembrane region" description="Helical" evidence="7">
    <location>
        <begin position="304"/>
        <end position="328"/>
    </location>
</feature>
<dbReference type="PANTHER" id="PTHR48021">
    <property type="match status" value="1"/>
</dbReference>
<evidence type="ECO:0000256" key="1">
    <source>
        <dbReference type="ARBA" id="ARBA00004141"/>
    </source>
</evidence>
<reference evidence="9 10" key="1">
    <citation type="journal article" date="2020" name="Nat. Food">
        <title>A phased Vanilla planifolia genome enables genetic improvement of flavour and production.</title>
        <authorList>
            <person name="Hasing T."/>
            <person name="Tang H."/>
            <person name="Brym M."/>
            <person name="Khazi F."/>
            <person name="Huang T."/>
            <person name="Chambers A.H."/>
        </authorList>
    </citation>
    <scope>NUCLEOTIDE SEQUENCE [LARGE SCALE GENOMIC DNA]</scope>
    <source>
        <tissue evidence="9">Leaf</tissue>
    </source>
</reference>
<dbReference type="InterPro" id="IPR005828">
    <property type="entry name" value="MFS_sugar_transport-like"/>
</dbReference>
<feature type="transmembrane region" description="Helical" evidence="7">
    <location>
        <begin position="340"/>
        <end position="360"/>
    </location>
</feature>
<keyword evidence="3" id="KW-0813">Transport</keyword>
<organism evidence="9 10">
    <name type="scientific">Vanilla planifolia</name>
    <name type="common">Vanilla</name>
    <dbReference type="NCBI Taxonomy" id="51239"/>
    <lineage>
        <taxon>Eukaryota</taxon>
        <taxon>Viridiplantae</taxon>
        <taxon>Streptophyta</taxon>
        <taxon>Embryophyta</taxon>
        <taxon>Tracheophyta</taxon>
        <taxon>Spermatophyta</taxon>
        <taxon>Magnoliopsida</taxon>
        <taxon>Liliopsida</taxon>
        <taxon>Asparagales</taxon>
        <taxon>Orchidaceae</taxon>
        <taxon>Vanilloideae</taxon>
        <taxon>Vanilleae</taxon>
        <taxon>Vanilla</taxon>
    </lineage>
</organism>
<dbReference type="EMBL" id="JADCNL010000006">
    <property type="protein sequence ID" value="KAG0476844.1"/>
    <property type="molecule type" value="Genomic_DNA"/>
</dbReference>
<dbReference type="PROSITE" id="PS50850">
    <property type="entry name" value="MFS"/>
    <property type="match status" value="1"/>
</dbReference>
<evidence type="ECO:0000256" key="7">
    <source>
        <dbReference type="SAM" id="Phobius"/>
    </source>
</evidence>
<comment type="caution">
    <text evidence="9">The sequence shown here is derived from an EMBL/GenBank/DDBJ whole genome shotgun (WGS) entry which is preliminary data.</text>
</comment>
<evidence type="ECO:0000313" key="10">
    <source>
        <dbReference type="Proteomes" id="UP000636800"/>
    </source>
</evidence>
<dbReference type="SUPFAM" id="SSF103473">
    <property type="entry name" value="MFS general substrate transporter"/>
    <property type="match status" value="1"/>
</dbReference>
<dbReference type="PANTHER" id="PTHR48021:SF21">
    <property type="entry name" value="SUGAR TRANSPORTER ERD6-LIKE 8"/>
    <property type="match status" value="1"/>
</dbReference>
<evidence type="ECO:0000259" key="8">
    <source>
        <dbReference type="PROSITE" id="PS50850"/>
    </source>
</evidence>